<evidence type="ECO:0000313" key="3">
    <source>
        <dbReference type="Proteomes" id="UP000233837"/>
    </source>
</evidence>
<evidence type="ECO:0000313" key="2">
    <source>
        <dbReference type="EMBL" id="PKU82476.1"/>
    </source>
</evidence>
<dbReference type="Pfam" id="PF15697">
    <property type="entry name" value="DUF4666"/>
    <property type="match status" value="1"/>
</dbReference>
<feature type="region of interest" description="Disordered" evidence="1">
    <location>
        <begin position="46"/>
        <end position="75"/>
    </location>
</feature>
<protein>
    <submittedName>
        <fullName evidence="2">Uncharacterized protein</fullName>
    </submittedName>
</protein>
<gene>
    <name evidence="2" type="ORF">MA16_Dca005481</name>
</gene>
<feature type="compositionally biased region" description="Basic and acidic residues" evidence="1">
    <location>
        <begin position="51"/>
        <end position="60"/>
    </location>
</feature>
<dbReference type="EMBL" id="KZ502191">
    <property type="protein sequence ID" value="PKU82476.1"/>
    <property type="molecule type" value="Genomic_DNA"/>
</dbReference>
<dbReference type="AlphaFoldDB" id="A0A2I0X3J4"/>
<proteinExistence type="predicted"/>
<dbReference type="Proteomes" id="UP000233837">
    <property type="component" value="Unassembled WGS sequence"/>
</dbReference>
<keyword evidence="3" id="KW-1185">Reference proteome</keyword>
<name>A0A2I0X3J4_9ASPA</name>
<organism evidence="2 3">
    <name type="scientific">Dendrobium catenatum</name>
    <dbReference type="NCBI Taxonomy" id="906689"/>
    <lineage>
        <taxon>Eukaryota</taxon>
        <taxon>Viridiplantae</taxon>
        <taxon>Streptophyta</taxon>
        <taxon>Embryophyta</taxon>
        <taxon>Tracheophyta</taxon>
        <taxon>Spermatophyta</taxon>
        <taxon>Magnoliopsida</taxon>
        <taxon>Liliopsida</taxon>
        <taxon>Asparagales</taxon>
        <taxon>Orchidaceae</taxon>
        <taxon>Epidendroideae</taxon>
        <taxon>Malaxideae</taxon>
        <taxon>Dendrobiinae</taxon>
        <taxon>Dendrobium</taxon>
    </lineage>
</organism>
<evidence type="ECO:0000256" key="1">
    <source>
        <dbReference type="SAM" id="MobiDB-lite"/>
    </source>
</evidence>
<reference evidence="2 3" key="1">
    <citation type="journal article" date="2016" name="Sci. Rep.">
        <title>The Dendrobium catenatum Lindl. genome sequence provides insights into polysaccharide synthase, floral development and adaptive evolution.</title>
        <authorList>
            <person name="Zhang G.Q."/>
            <person name="Xu Q."/>
            <person name="Bian C."/>
            <person name="Tsai W.C."/>
            <person name="Yeh C.M."/>
            <person name="Liu K.W."/>
            <person name="Yoshida K."/>
            <person name="Zhang L.S."/>
            <person name="Chang S.B."/>
            <person name="Chen F."/>
            <person name="Shi Y."/>
            <person name="Su Y.Y."/>
            <person name="Zhang Y.Q."/>
            <person name="Chen L.J."/>
            <person name="Yin Y."/>
            <person name="Lin M."/>
            <person name="Huang H."/>
            <person name="Deng H."/>
            <person name="Wang Z.W."/>
            <person name="Zhu S.L."/>
            <person name="Zhao X."/>
            <person name="Deng C."/>
            <person name="Niu S.C."/>
            <person name="Huang J."/>
            <person name="Wang M."/>
            <person name="Liu G.H."/>
            <person name="Yang H.J."/>
            <person name="Xiao X.J."/>
            <person name="Hsiao Y.Y."/>
            <person name="Wu W.L."/>
            <person name="Chen Y.Y."/>
            <person name="Mitsuda N."/>
            <person name="Ohme-Takagi M."/>
            <person name="Luo Y.B."/>
            <person name="Van de Peer Y."/>
            <person name="Liu Z.J."/>
        </authorList>
    </citation>
    <scope>NUCLEOTIDE SEQUENCE [LARGE SCALE GENOMIC DNA]</scope>
    <source>
        <tissue evidence="2">The whole plant</tissue>
    </source>
</reference>
<dbReference type="InterPro" id="IPR031421">
    <property type="entry name" value="DUF4666"/>
</dbReference>
<accession>A0A2I0X3J4</accession>
<reference evidence="2 3" key="2">
    <citation type="journal article" date="2017" name="Nature">
        <title>The Apostasia genome and the evolution of orchids.</title>
        <authorList>
            <person name="Zhang G.Q."/>
            <person name="Liu K.W."/>
            <person name="Li Z."/>
            <person name="Lohaus R."/>
            <person name="Hsiao Y.Y."/>
            <person name="Niu S.C."/>
            <person name="Wang J.Y."/>
            <person name="Lin Y.C."/>
            <person name="Xu Q."/>
            <person name="Chen L.J."/>
            <person name="Yoshida K."/>
            <person name="Fujiwara S."/>
            <person name="Wang Z.W."/>
            <person name="Zhang Y.Q."/>
            <person name="Mitsuda N."/>
            <person name="Wang M."/>
            <person name="Liu G.H."/>
            <person name="Pecoraro L."/>
            <person name="Huang H.X."/>
            <person name="Xiao X.J."/>
            <person name="Lin M."/>
            <person name="Wu X.Y."/>
            <person name="Wu W.L."/>
            <person name="Chen Y.Y."/>
            <person name="Chang S.B."/>
            <person name="Sakamoto S."/>
            <person name="Ohme-Takagi M."/>
            <person name="Yagi M."/>
            <person name="Zeng S.J."/>
            <person name="Shen C.Y."/>
            <person name="Yeh C.M."/>
            <person name="Luo Y.B."/>
            <person name="Tsai W.C."/>
            <person name="Van de Peer Y."/>
            <person name="Liu Z.J."/>
        </authorList>
    </citation>
    <scope>NUCLEOTIDE SEQUENCE [LARGE SCALE GENOMIC DNA]</scope>
    <source>
        <tissue evidence="2">The whole plant</tissue>
    </source>
</reference>
<sequence length="95" mass="10813">MSKLQRSFVSFRRQGSLSRIWNDLIRSIELREEIVVTSNTITAAKSTAGDAKVHTSDHLRFSQPRPRKTQAQPKAHRCGLSTIFRSCLRPSMTTQ</sequence>